<dbReference type="PANTHER" id="PTHR35936:SF17">
    <property type="entry name" value="ARGININE-BINDING EXTRACELLULAR PROTEIN ARTP"/>
    <property type="match status" value="1"/>
</dbReference>
<dbReference type="SMART" id="SM00062">
    <property type="entry name" value="PBPb"/>
    <property type="match status" value="1"/>
</dbReference>
<dbReference type="AlphaFoldDB" id="A0A2T0WKN6"/>
<keyword evidence="1" id="KW-0732">Signal</keyword>
<dbReference type="Gene3D" id="3.40.190.10">
    <property type="entry name" value="Periplasmic binding protein-like II"/>
    <property type="match status" value="2"/>
</dbReference>
<accession>A0A2T0WKN6</accession>
<reference evidence="3 4" key="1">
    <citation type="submission" date="2018-03" db="EMBL/GenBank/DDBJ databases">
        <title>Genomic Encyclopedia of Archaeal and Bacterial Type Strains, Phase II (KMG-II): from individual species to whole genera.</title>
        <authorList>
            <person name="Goeker M."/>
        </authorList>
    </citation>
    <scope>NUCLEOTIDE SEQUENCE [LARGE SCALE GENOMIC DNA]</scope>
    <source>
        <strain evidence="3 4">DSM 100212</strain>
    </source>
</reference>
<keyword evidence="4" id="KW-1185">Reference proteome</keyword>
<proteinExistence type="predicted"/>
<dbReference type="SUPFAM" id="SSF53850">
    <property type="entry name" value="Periplasmic binding protein-like II"/>
    <property type="match status" value="1"/>
</dbReference>
<dbReference type="RefSeq" id="WP_106265941.1">
    <property type="nucleotide sequence ID" value="NZ_PVTQ01000010.1"/>
</dbReference>
<gene>
    <name evidence="3" type="ORF">CLV74_11040</name>
</gene>
<comment type="caution">
    <text evidence="3">The sequence shown here is derived from an EMBL/GenBank/DDBJ whole genome shotgun (WGS) entry which is preliminary data.</text>
</comment>
<sequence>MHDLTTEYAPTGTLRVALNHGNRILVGRAADGSPQGISVDLARALGAELSLPVEFIEYERAVDVSNSATADAWDVCFLAVDPKRAEVLDFTHPYVRIEGRYLAGPDCTAATSDELVASGAPVGTVEGSAYSLTLQRKAGAEHLVVFPDIYAMLAALDTGQISAAAGIGDVMDAEAALRLGTRTLRPPFMEIRQAMAIVKGRPQAAAHLREFLGQLATTGGVGDILEAHGVSRQSALVPD</sequence>
<dbReference type="OrthoDB" id="6955767at2"/>
<evidence type="ECO:0000313" key="4">
    <source>
        <dbReference type="Proteomes" id="UP000238392"/>
    </source>
</evidence>
<dbReference type="Pfam" id="PF00497">
    <property type="entry name" value="SBP_bac_3"/>
    <property type="match status" value="1"/>
</dbReference>
<dbReference type="Proteomes" id="UP000238392">
    <property type="component" value="Unassembled WGS sequence"/>
</dbReference>
<evidence type="ECO:0000313" key="3">
    <source>
        <dbReference type="EMBL" id="PRY87266.1"/>
    </source>
</evidence>
<protein>
    <submittedName>
        <fullName evidence="3">Polar amino acid transport system substrate-binding protein</fullName>
    </submittedName>
</protein>
<dbReference type="PANTHER" id="PTHR35936">
    <property type="entry name" value="MEMBRANE-BOUND LYTIC MUREIN TRANSGLYCOSYLASE F"/>
    <property type="match status" value="1"/>
</dbReference>
<organism evidence="3 4">
    <name type="scientific">Donghicola tyrosinivorans</name>
    <dbReference type="NCBI Taxonomy" id="1652492"/>
    <lineage>
        <taxon>Bacteria</taxon>
        <taxon>Pseudomonadati</taxon>
        <taxon>Pseudomonadota</taxon>
        <taxon>Alphaproteobacteria</taxon>
        <taxon>Rhodobacterales</taxon>
        <taxon>Roseobacteraceae</taxon>
        <taxon>Donghicola</taxon>
    </lineage>
</organism>
<name>A0A2T0WKN6_9RHOB</name>
<evidence type="ECO:0000259" key="2">
    <source>
        <dbReference type="SMART" id="SM00062"/>
    </source>
</evidence>
<dbReference type="EMBL" id="PVTQ01000010">
    <property type="protein sequence ID" value="PRY87266.1"/>
    <property type="molecule type" value="Genomic_DNA"/>
</dbReference>
<evidence type="ECO:0000256" key="1">
    <source>
        <dbReference type="ARBA" id="ARBA00022729"/>
    </source>
</evidence>
<dbReference type="InterPro" id="IPR001638">
    <property type="entry name" value="Solute-binding_3/MltF_N"/>
</dbReference>
<feature type="domain" description="Solute-binding protein family 3/N-terminal" evidence="2">
    <location>
        <begin position="13"/>
        <end position="232"/>
    </location>
</feature>